<accession>A0AAP0AU53</accession>
<keyword evidence="2" id="KW-1185">Reference proteome</keyword>
<name>A0AAP0AU53_9ASPA</name>
<comment type="caution">
    <text evidence="1">The sequence shown here is derived from an EMBL/GenBank/DDBJ whole genome shotgun (WGS) entry which is preliminary data.</text>
</comment>
<reference evidence="1 2" key="1">
    <citation type="journal article" date="2022" name="Nat. Plants">
        <title>Genomes of leafy and leafless Platanthera orchids illuminate the evolution of mycoheterotrophy.</title>
        <authorList>
            <person name="Li M.H."/>
            <person name="Liu K.W."/>
            <person name="Li Z."/>
            <person name="Lu H.C."/>
            <person name="Ye Q.L."/>
            <person name="Zhang D."/>
            <person name="Wang J.Y."/>
            <person name="Li Y.F."/>
            <person name="Zhong Z.M."/>
            <person name="Liu X."/>
            <person name="Yu X."/>
            <person name="Liu D.K."/>
            <person name="Tu X.D."/>
            <person name="Liu B."/>
            <person name="Hao Y."/>
            <person name="Liao X.Y."/>
            <person name="Jiang Y.T."/>
            <person name="Sun W.H."/>
            <person name="Chen J."/>
            <person name="Chen Y.Q."/>
            <person name="Ai Y."/>
            <person name="Zhai J.W."/>
            <person name="Wu S.S."/>
            <person name="Zhou Z."/>
            <person name="Hsiao Y.Y."/>
            <person name="Wu W.L."/>
            <person name="Chen Y.Y."/>
            <person name="Lin Y.F."/>
            <person name="Hsu J.L."/>
            <person name="Li C.Y."/>
            <person name="Wang Z.W."/>
            <person name="Zhao X."/>
            <person name="Zhong W.Y."/>
            <person name="Ma X.K."/>
            <person name="Ma L."/>
            <person name="Huang J."/>
            <person name="Chen G.Z."/>
            <person name="Huang M.Z."/>
            <person name="Huang L."/>
            <person name="Peng D.H."/>
            <person name="Luo Y.B."/>
            <person name="Zou S.Q."/>
            <person name="Chen S.P."/>
            <person name="Lan S."/>
            <person name="Tsai W.C."/>
            <person name="Van de Peer Y."/>
            <person name="Liu Z.J."/>
        </authorList>
    </citation>
    <scope>NUCLEOTIDE SEQUENCE [LARGE SCALE GENOMIC DNA]</scope>
    <source>
        <strain evidence="1">Lor287</strain>
    </source>
</reference>
<protein>
    <submittedName>
        <fullName evidence="1">Uncharacterized protein</fullName>
    </submittedName>
</protein>
<gene>
    <name evidence="1" type="ORF">KSP39_PZI024147</name>
</gene>
<organism evidence="1 2">
    <name type="scientific">Platanthera zijinensis</name>
    <dbReference type="NCBI Taxonomy" id="2320716"/>
    <lineage>
        <taxon>Eukaryota</taxon>
        <taxon>Viridiplantae</taxon>
        <taxon>Streptophyta</taxon>
        <taxon>Embryophyta</taxon>
        <taxon>Tracheophyta</taxon>
        <taxon>Spermatophyta</taxon>
        <taxon>Magnoliopsida</taxon>
        <taxon>Liliopsida</taxon>
        <taxon>Asparagales</taxon>
        <taxon>Orchidaceae</taxon>
        <taxon>Orchidoideae</taxon>
        <taxon>Orchideae</taxon>
        <taxon>Orchidinae</taxon>
        <taxon>Platanthera</taxon>
    </lineage>
</organism>
<sequence>MESMVVKILIYLLQFSGHTPPWSIVTGEIIPSFSTRIDSDAVLCGFCSSEPAMVYCRADSTRLCIVVIPLPPPSAVAFPCLLRTLEMAENPPPLHL</sequence>
<evidence type="ECO:0000313" key="2">
    <source>
        <dbReference type="Proteomes" id="UP001418222"/>
    </source>
</evidence>
<dbReference type="AlphaFoldDB" id="A0AAP0AU53"/>
<proteinExistence type="predicted"/>
<dbReference type="Proteomes" id="UP001418222">
    <property type="component" value="Unassembled WGS sequence"/>
</dbReference>
<dbReference type="EMBL" id="JBBWWQ010000021">
    <property type="protein sequence ID" value="KAK8914595.1"/>
    <property type="molecule type" value="Genomic_DNA"/>
</dbReference>
<evidence type="ECO:0000313" key="1">
    <source>
        <dbReference type="EMBL" id="KAK8914595.1"/>
    </source>
</evidence>